<dbReference type="PANTHER" id="PTHR12162:SF0">
    <property type="entry name" value="NIBRIN"/>
    <property type="match status" value="1"/>
</dbReference>
<feature type="compositionally biased region" description="Polar residues" evidence="1">
    <location>
        <begin position="392"/>
        <end position="430"/>
    </location>
</feature>
<feature type="compositionally biased region" description="Basic and acidic residues" evidence="1">
    <location>
        <begin position="648"/>
        <end position="658"/>
    </location>
</feature>
<feature type="compositionally biased region" description="Polar residues" evidence="1">
    <location>
        <begin position="499"/>
        <end position="508"/>
    </location>
</feature>
<name>A0A316Z5B8_9BASI</name>
<dbReference type="InterPro" id="IPR040227">
    <property type="entry name" value="Nibrin-rel"/>
</dbReference>
<evidence type="ECO:0000313" key="2">
    <source>
        <dbReference type="EMBL" id="PWN96799.1"/>
    </source>
</evidence>
<feature type="region of interest" description="Disordered" evidence="1">
    <location>
        <begin position="807"/>
        <end position="839"/>
    </location>
</feature>
<feature type="compositionally biased region" description="Acidic residues" evidence="1">
    <location>
        <begin position="877"/>
        <end position="887"/>
    </location>
</feature>
<protein>
    <recommendedName>
        <fullName evidence="4">BRCT domain-containing protein</fullName>
    </recommendedName>
</protein>
<sequence length="1020" mass="108712">MVWLLECDFANTEAPPTRRLLRPSKSYAFGRKPPADIIIASKQVSQDAGRISVAAFSADCVADAAARPAVTLHAGRKGMRVILPADEPAYRANLAGFVGAVVEPDTERRVDDQSLVVVAKSVPTPRLVWQNFTFCVHRETAKEMEPRVAAAAVMGAHIVVSKTFAAADYYVTNKASLTTRLMLALTNGVPIVSMAYLDEVLRLGALADGAESSLETSFDMPDPDMYKPEPLNIEQAAEGEFDTHAFLDMLSVDVRRRTLLVGTTALFIRTGTEEASAQMMLAELAGAKNESIESSSSYLESDSNLRRILQQHKTKAAARLAALPDAAEVSKRAPEGGLVILVEAAIRCGEEEWYRRLARIASELGISMPDPGATNISQAILHVDVRTFLGSAPSSESAPSLRDQPTQDYTTQPPAESLRSGGSQTTQEPVTQAPESMAPPTPPLPAPSAGAADAPMSAPAAPVKRQLKRRADTGSVANPLDALFAMDDDPSSRPAPVQSLLSSEQSAPRSAPRLKRRAGARPSDAWNAAFGGGPSAEDMLAESSGSGAANAGFSASASLGASLDSTGQLKSKRFRAQLDQEDARARAEASGVPYVEPAPPPTATQGADAGRADVAMDDAPAPFEKEKRSKRPAPASPSDESPQRPRAKRVEGEAERARVGTGADEEPERNGVRRERPGQAGIAPGEKAQRDEGFLMALKSRSKGRAKLDRFDEEFNRLRIARPPNAGGCLADPLIVNPADVDDLAYEAFKAAPPEQLEELFRISAAGNFVEVDFVPLVRQRPAAAVVVRDASVPNFKKFKSTNRTKRTPIALSLPDENDYVSGTRRAGPSVPSASVRPSQIDELDQDDGDVLAGLHAPAAPARGKKKKSIFASVSDSESDGAGEGDEAPLGGRRVGRRATGRDSGGRSRAVVRDEEESEPEADEQRSPEPDLRLDVDYAPMDLSADMGPPRTATRQRKGTAVPSSSRQRTRESPAAAPGRSDSQVDQLIIDDDEDGEVFSGFKRKKAPSASAGGSKRTRR</sequence>
<dbReference type="AlphaFoldDB" id="A0A316Z5B8"/>
<evidence type="ECO:0000256" key="1">
    <source>
        <dbReference type="SAM" id="MobiDB-lite"/>
    </source>
</evidence>
<dbReference type="GO" id="GO:0003684">
    <property type="term" value="F:damaged DNA binding"/>
    <property type="evidence" value="ECO:0007669"/>
    <property type="project" value="TreeGrafter"/>
</dbReference>
<feature type="compositionally biased region" description="Basic and acidic residues" evidence="1">
    <location>
        <begin position="668"/>
        <end position="677"/>
    </location>
</feature>
<reference evidence="2 3" key="1">
    <citation type="journal article" date="2018" name="Mol. Biol. Evol.">
        <title>Broad Genomic Sampling Reveals a Smut Pathogenic Ancestry of the Fungal Clade Ustilaginomycotina.</title>
        <authorList>
            <person name="Kijpornyongpan T."/>
            <person name="Mondo S.J."/>
            <person name="Barry K."/>
            <person name="Sandor L."/>
            <person name="Lee J."/>
            <person name="Lipzen A."/>
            <person name="Pangilinan J."/>
            <person name="LaButti K."/>
            <person name="Hainaut M."/>
            <person name="Henrissat B."/>
            <person name="Grigoriev I.V."/>
            <person name="Spatafora J.W."/>
            <person name="Aime M.C."/>
        </authorList>
    </citation>
    <scope>NUCLEOTIDE SEQUENCE [LARGE SCALE GENOMIC DNA]</scope>
    <source>
        <strain evidence="2 3">MCA 4186</strain>
    </source>
</reference>
<dbReference type="PANTHER" id="PTHR12162">
    <property type="entry name" value="NIBRIN-RELATED"/>
    <property type="match status" value="1"/>
</dbReference>
<feature type="compositionally biased region" description="Basic and acidic residues" evidence="1">
    <location>
        <begin position="923"/>
        <end position="936"/>
    </location>
</feature>
<dbReference type="EMBL" id="KZ819297">
    <property type="protein sequence ID" value="PWN96799.1"/>
    <property type="molecule type" value="Genomic_DNA"/>
</dbReference>
<dbReference type="OrthoDB" id="552194at2759"/>
<dbReference type="GO" id="GO:0007095">
    <property type="term" value="P:mitotic G2 DNA damage checkpoint signaling"/>
    <property type="evidence" value="ECO:0007669"/>
    <property type="project" value="InterPro"/>
</dbReference>
<feature type="compositionally biased region" description="Basic and acidic residues" evidence="1">
    <location>
        <begin position="576"/>
        <end position="587"/>
    </location>
</feature>
<keyword evidence="3" id="KW-1185">Reference proteome</keyword>
<feature type="compositionally biased region" description="Low complexity" evidence="1">
    <location>
        <begin position="447"/>
        <end position="462"/>
    </location>
</feature>
<evidence type="ECO:0008006" key="4">
    <source>
        <dbReference type="Google" id="ProtNLM"/>
    </source>
</evidence>
<organism evidence="2 3">
    <name type="scientific">Tilletiopsis washingtonensis</name>
    <dbReference type="NCBI Taxonomy" id="58919"/>
    <lineage>
        <taxon>Eukaryota</taxon>
        <taxon>Fungi</taxon>
        <taxon>Dikarya</taxon>
        <taxon>Basidiomycota</taxon>
        <taxon>Ustilaginomycotina</taxon>
        <taxon>Exobasidiomycetes</taxon>
        <taxon>Entylomatales</taxon>
        <taxon>Entylomatales incertae sedis</taxon>
        <taxon>Tilletiopsis</taxon>
    </lineage>
</organism>
<accession>A0A316Z5B8</accession>
<gene>
    <name evidence="2" type="ORF">FA09DRAFT_339736</name>
</gene>
<proteinExistence type="predicted"/>
<dbReference type="GO" id="GO:0030870">
    <property type="term" value="C:Mre11 complex"/>
    <property type="evidence" value="ECO:0007669"/>
    <property type="project" value="InterPro"/>
</dbReference>
<feature type="compositionally biased region" description="Low complexity" evidence="1">
    <location>
        <begin position="541"/>
        <end position="563"/>
    </location>
</feature>
<dbReference type="Proteomes" id="UP000245946">
    <property type="component" value="Unassembled WGS sequence"/>
</dbReference>
<dbReference type="RefSeq" id="XP_025597078.1">
    <property type="nucleotide sequence ID" value="XM_025744243.1"/>
</dbReference>
<dbReference type="GeneID" id="37271787"/>
<feature type="region of interest" description="Disordered" evidence="1">
    <location>
        <begin position="856"/>
        <end position="1020"/>
    </location>
</feature>
<evidence type="ECO:0000313" key="3">
    <source>
        <dbReference type="Proteomes" id="UP000245946"/>
    </source>
</evidence>
<dbReference type="GO" id="GO:0000724">
    <property type="term" value="P:double-strand break repair via homologous recombination"/>
    <property type="evidence" value="ECO:0007669"/>
    <property type="project" value="TreeGrafter"/>
</dbReference>
<feature type="compositionally biased region" description="Pro residues" evidence="1">
    <location>
        <begin position="437"/>
        <end position="446"/>
    </location>
</feature>
<feature type="region of interest" description="Disordered" evidence="1">
    <location>
        <begin position="391"/>
        <end position="692"/>
    </location>
</feature>